<dbReference type="OrthoDB" id="9762085at2"/>
<evidence type="ECO:0000259" key="1">
    <source>
        <dbReference type="Pfam" id="PF05193"/>
    </source>
</evidence>
<comment type="caution">
    <text evidence="2">The sequence shown here is derived from an EMBL/GenBank/DDBJ whole genome shotgun (WGS) entry which is preliminary data.</text>
</comment>
<dbReference type="Proteomes" id="UP000326671">
    <property type="component" value="Unassembled WGS sequence"/>
</dbReference>
<dbReference type="SUPFAM" id="SSF63411">
    <property type="entry name" value="LuxS/MPP-like metallohydrolase"/>
    <property type="match status" value="2"/>
</dbReference>
<sequence>MGVLSEKKIDVNGMTLHITPTEKYKTNTIVFKMKAPLEKENVTKRALLPHVLQSNSKKFPTTAQLRSYLDELYGATFHVDLGKKGEYHVLSFSMEIANEKFLSDSTPLLEKAFEFLAEVITNPNIDGQAFNQTTVDNEKRSLKQRIQSVYDDKMKYSNFRLIQEMCKEEPYALHVHGQLDDIDSITATSLLEYYQNALAADELDLYVVGDVNSEEVERLVTHLFQFKERTPKTIDRKGYNGKPEAKEIQEEQDVKQGKLNIGFRTNVYYGDEDYYALQLFNGIFGGFSHSKLFINVREKASLAYYVASRLESHKGLMLVMSGIDNKNYNQAVTIIKEQMKAMTAGEFTEEEINQTKAVIKNQLLETIDNARGMVEILYHNVVADENISLDHWIAAMDQVTKDEIMKVAGKIELDTIYFLTEGGKQ</sequence>
<evidence type="ECO:0000313" key="2">
    <source>
        <dbReference type="EMBL" id="KAA9025813.1"/>
    </source>
</evidence>
<feature type="domain" description="Peptidase M16 C-terminal" evidence="1">
    <location>
        <begin position="184"/>
        <end position="357"/>
    </location>
</feature>
<dbReference type="GO" id="GO:0046872">
    <property type="term" value="F:metal ion binding"/>
    <property type="evidence" value="ECO:0007669"/>
    <property type="project" value="InterPro"/>
</dbReference>
<dbReference type="Pfam" id="PF05193">
    <property type="entry name" value="Peptidase_M16_C"/>
    <property type="match status" value="1"/>
</dbReference>
<dbReference type="EMBL" id="VYKL01000015">
    <property type="protein sequence ID" value="KAA9025813.1"/>
    <property type="molecule type" value="Genomic_DNA"/>
</dbReference>
<dbReference type="InterPro" id="IPR007863">
    <property type="entry name" value="Peptidase_M16_C"/>
</dbReference>
<proteinExistence type="predicted"/>
<protein>
    <submittedName>
        <fullName evidence="2">Insulinase family protein</fullName>
    </submittedName>
</protein>
<organism evidence="2 3">
    <name type="scientific">Niallia endozanthoxylica</name>
    <dbReference type="NCBI Taxonomy" id="2036016"/>
    <lineage>
        <taxon>Bacteria</taxon>
        <taxon>Bacillati</taxon>
        <taxon>Bacillota</taxon>
        <taxon>Bacilli</taxon>
        <taxon>Bacillales</taxon>
        <taxon>Bacillaceae</taxon>
        <taxon>Niallia</taxon>
    </lineage>
</organism>
<evidence type="ECO:0000313" key="3">
    <source>
        <dbReference type="Proteomes" id="UP000326671"/>
    </source>
</evidence>
<gene>
    <name evidence="2" type="ORF">F4V44_07975</name>
</gene>
<dbReference type="Gene3D" id="3.30.830.10">
    <property type="entry name" value="Metalloenzyme, LuxS/M16 peptidase-like"/>
    <property type="match status" value="2"/>
</dbReference>
<keyword evidence="3" id="KW-1185">Reference proteome</keyword>
<dbReference type="InterPro" id="IPR011249">
    <property type="entry name" value="Metalloenz_LuxS/M16"/>
</dbReference>
<name>A0A5J5HVW1_9BACI</name>
<dbReference type="AlphaFoldDB" id="A0A5J5HVW1"/>
<dbReference type="PANTHER" id="PTHR11851">
    <property type="entry name" value="METALLOPROTEASE"/>
    <property type="match status" value="1"/>
</dbReference>
<accession>A0A5J5HVW1</accession>
<reference evidence="2 3" key="1">
    <citation type="submission" date="2019-09" db="EMBL/GenBank/DDBJ databases">
        <title>Whole genome sequences of isolates from the Mars Exploration Rovers.</title>
        <authorList>
            <person name="Seuylemezian A."/>
            <person name="Vaishampayan P."/>
        </authorList>
    </citation>
    <scope>NUCLEOTIDE SEQUENCE [LARGE SCALE GENOMIC DNA]</scope>
    <source>
        <strain evidence="2 3">MER_TA_151</strain>
    </source>
</reference>
<dbReference type="PANTHER" id="PTHR11851:SF186">
    <property type="entry name" value="INACTIVE METALLOPROTEASE YMFF-RELATED"/>
    <property type="match status" value="1"/>
</dbReference>
<dbReference type="NCBIfam" id="NF047422">
    <property type="entry name" value="YfmF_fam"/>
    <property type="match status" value="1"/>
</dbReference>
<dbReference type="InterPro" id="IPR050361">
    <property type="entry name" value="MPP/UQCRC_Complex"/>
</dbReference>
<dbReference type="RefSeq" id="WP_150439467.1">
    <property type="nucleotide sequence ID" value="NZ_VYKL01000015.1"/>
</dbReference>